<evidence type="ECO:0000313" key="1">
    <source>
        <dbReference type="EMBL" id="MCW3807845.1"/>
    </source>
</evidence>
<dbReference type="InterPro" id="IPR039498">
    <property type="entry name" value="NTP_transf_5"/>
</dbReference>
<dbReference type="EMBL" id="JAPDPI010000064">
    <property type="protein sequence ID" value="MCW3807845.1"/>
    <property type="molecule type" value="Genomic_DNA"/>
</dbReference>
<dbReference type="Pfam" id="PF14907">
    <property type="entry name" value="NTP_transf_5"/>
    <property type="match status" value="1"/>
</dbReference>
<accession>A0AAE3SLG0</accession>
<dbReference type="RefSeq" id="WP_301202321.1">
    <property type="nucleotide sequence ID" value="NZ_JAPDPI010000064.1"/>
</dbReference>
<keyword evidence="2" id="KW-1185">Reference proteome</keyword>
<dbReference type="AlphaFoldDB" id="A0AAE3SLG0"/>
<proteinExistence type="predicted"/>
<name>A0AAE3SLG0_9BACT</name>
<evidence type="ECO:0000313" key="2">
    <source>
        <dbReference type="Proteomes" id="UP001207408"/>
    </source>
</evidence>
<organism evidence="1 2">
    <name type="scientific">Plebeiibacterium marinum</name>
    <dbReference type="NCBI Taxonomy" id="2992111"/>
    <lineage>
        <taxon>Bacteria</taxon>
        <taxon>Pseudomonadati</taxon>
        <taxon>Bacteroidota</taxon>
        <taxon>Bacteroidia</taxon>
        <taxon>Marinilabiliales</taxon>
        <taxon>Marinilabiliaceae</taxon>
        <taxon>Plebeiibacterium</taxon>
    </lineage>
</organism>
<gene>
    <name evidence="1" type="ORF">OM074_19630</name>
</gene>
<sequence>MGVIDFKKEHVRDLISLCRLGQEQTGFAGNVDDTLIKLGLFHGVGAWCYYRYKNNHISGDIEERDLAEWKKHFITASLANQQKLKVYHQVQEILRKEGIPVIGLKGIVLASGIYEDEGVRPMGDVDILVPEGMGFKALELLLKAGARQNYVFRSVLHEKVHSHVRAINYNGVLVEIHQRLFSLGNPYHTKGVDFFKNTLRIEKQGVVINSLNHVWLGYHLLAHAASNIRTGGLRFGWLVDMAILFRQQPDIDSYINSVLQINPSRKKNLSNIVGMVKVLMSSDIVPDPVIPDIFEAMKLRNVQKIHKVVNFDEIWHTPQLSRKIHLAFRELFPDTRYMKQWGRNKECSILKLYLKRLFGGIF</sequence>
<protein>
    <submittedName>
        <fullName evidence="1">Nucleotidyltransferase family protein</fullName>
    </submittedName>
</protein>
<reference evidence="1" key="1">
    <citation type="submission" date="2022-10" db="EMBL/GenBank/DDBJ databases">
        <authorList>
            <person name="Yu W.X."/>
        </authorList>
    </citation>
    <scope>NUCLEOTIDE SEQUENCE</scope>
    <source>
        <strain evidence="1">D04</strain>
    </source>
</reference>
<dbReference type="Proteomes" id="UP001207408">
    <property type="component" value="Unassembled WGS sequence"/>
</dbReference>
<comment type="caution">
    <text evidence="1">The sequence shown here is derived from an EMBL/GenBank/DDBJ whole genome shotgun (WGS) entry which is preliminary data.</text>
</comment>